<reference evidence="1 2" key="1">
    <citation type="submission" date="2018-09" db="EMBL/GenBank/DDBJ databases">
        <title>Whole genome based analysis of evolution and adaptive divergence in Indian and Brazilian strains of Azospirillum brasilense.</title>
        <authorList>
            <person name="Singh C."/>
            <person name="Tripathi A.K."/>
        </authorList>
    </citation>
    <scope>NUCLEOTIDE SEQUENCE [LARGE SCALE GENOMIC DNA]</scope>
    <source>
        <strain evidence="1 2">MTCC4039</strain>
    </source>
</reference>
<proteinExistence type="predicted"/>
<gene>
    <name evidence="1" type="ORF">D3869_08915</name>
</gene>
<evidence type="ECO:0000313" key="2">
    <source>
        <dbReference type="Proteomes" id="UP000298693"/>
    </source>
</evidence>
<evidence type="ECO:0000313" key="1">
    <source>
        <dbReference type="EMBL" id="QCO15334.1"/>
    </source>
</evidence>
<organism evidence="1 2">
    <name type="scientific">Azospirillum brasilense</name>
    <dbReference type="NCBI Taxonomy" id="192"/>
    <lineage>
        <taxon>Bacteria</taxon>
        <taxon>Pseudomonadati</taxon>
        <taxon>Pseudomonadota</taxon>
        <taxon>Alphaproteobacteria</taxon>
        <taxon>Rhodospirillales</taxon>
        <taxon>Azospirillaceae</taxon>
        <taxon>Azospirillum</taxon>
    </lineage>
</organism>
<name>A0A4D8R1J0_AZOBR</name>
<dbReference type="Proteomes" id="UP000298693">
    <property type="component" value="Chromosome"/>
</dbReference>
<dbReference type="AlphaFoldDB" id="A0A4D8R1J0"/>
<protein>
    <submittedName>
        <fullName evidence="1">Uncharacterized protein</fullName>
    </submittedName>
</protein>
<dbReference type="EMBL" id="CP032345">
    <property type="protein sequence ID" value="QCO15334.1"/>
    <property type="molecule type" value="Genomic_DNA"/>
</dbReference>
<sequence>MNLGERENAVWDAIGVDNNLLMKELVSRSLTPIGDAASWTISGVAINARLMSAAASKVVYRYVFIGQTWRCDFDAVYNDNFEMNKTNSHILWTVDQNVRPRADGACRVELRDWLTNALGDNAEV</sequence>
<accession>A0A4D8R1J0</accession>